<reference evidence="1 2" key="1">
    <citation type="submission" date="2011-08" db="EMBL/GenBank/DDBJ databases">
        <authorList>
            <person name="Weinstock G."/>
            <person name="Sodergren E."/>
            <person name="Clifton S."/>
            <person name="Fulton L."/>
            <person name="Fulton B."/>
            <person name="Courtney L."/>
            <person name="Fronick C."/>
            <person name="Harrison M."/>
            <person name="Strong C."/>
            <person name="Farmer C."/>
            <person name="Delahaunty K."/>
            <person name="Markovic C."/>
            <person name="Hall O."/>
            <person name="Minx P."/>
            <person name="Tomlinson C."/>
            <person name="Mitreva M."/>
            <person name="Hou S."/>
            <person name="Chen J."/>
            <person name="Wollam A."/>
            <person name="Pepin K.H."/>
            <person name="Johnson M."/>
            <person name="Bhonagiri V."/>
            <person name="Zhang X."/>
            <person name="Suruliraj S."/>
            <person name="Warren W."/>
            <person name="Chinwalla A."/>
            <person name="Mardis E.R."/>
            <person name="Wilson R.K."/>
        </authorList>
    </citation>
    <scope>NUCLEOTIDE SEQUENCE [LARGE SCALE GENOMIC DNA]</scope>
    <source>
        <strain evidence="1 2">DSM 18206</strain>
    </source>
</reference>
<evidence type="ECO:0000313" key="1">
    <source>
        <dbReference type="EMBL" id="EHJ39502.1"/>
    </source>
</evidence>
<organism evidence="1 2">
    <name type="scientific">Leyella stercorea DSM 18206</name>
    <dbReference type="NCBI Taxonomy" id="1002367"/>
    <lineage>
        <taxon>Bacteria</taxon>
        <taxon>Pseudomonadati</taxon>
        <taxon>Bacteroidota</taxon>
        <taxon>Bacteroidia</taxon>
        <taxon>Bacteroidales</taxon>
        <taxon>Prevotellaceae</taxon>
        <taxon>Leyella</taxon>
    </lineage>
</organism>
<dbReference type="Proteomes" id="UP000004407">
    <property type="component" value="Unassembled WGS sequence"/>
</dbReference>
<dbReference type="HOGENOM" id="CLU_433167_0_0_10"/>
<gene>
    <name evidence="1" type="ORF">HMPREF0673_01605</name>
</gene>
<dbReference type="PANTHER" id="PTHR32305">
    <property type="match status" value="1"/>
</dbReference>
<comment type="caution">
    <text evidence="1">The sequence shown here is derived from an EMBL/GenBank/DDBJ whole genome shotgun (WGS) entry which is preliminary data.</text>
</comment>
<dbReference type="AlphaFoldDB" id="G6AY96"/>
<dbReference type="PATRIC" id="fig|1002367.3.peg.1296"/>
<dbReference type="InterPro" id="IPR050708">
    <property type="entry name" value="T6SS_VgrG/RHS"/>
</dbReference>
<dbReference type="NCBIfam" id="TIGR03696">
    <property type="entry name" value="Rhs_assc_core"/>
    <property type="match status" value="1"/>
</dbReference>
<dbReference type="eggNOG" id="COG3209">
    <property type="taxonomic scope" value="Bacteria"/>
</dbReference>
<evidence type="ECO:0000313" key="2">
    <source>
        <dbReference type="Proteomes" id="UP000004407"/>
    </source>
</evidence>
<proteinExistence type="predicted"/>
<feature type="non-terminal residue" evidence="1">
    <location>
        <position position="1"/>
    </location>
</feature>
<dbReference type="GeneID" id="78338604"/>
<dbReference type="RefSeq" id="WP_007900080.1">
    <property type="nucleotide sequence ID" value="NZ_JH379434.1"/>
</dbReference>
<dbReference type="InterPro" id="IPR022385">
    <property type="entry name" value="Rhs_assc_core"/>
</dbReference>
<dbReference type="EMBL" id="AFZZ01000144">
    <property type="protein sequence ID" value="EHJ39502.1"/>
    <property type="molecule type" value="Genomic_DNA"/>
</dbReference>
<name>G6AY96_9BACT</name>
<dbReference type="Gene3D" id="2.180.10.10">
    <property type="entry name" value="RHS repeat-associated core"/>
    <property type="match status" value="1"/>
</dbReference>
<protein>
    <submittedName>
        <fullName evidence="1">RHS repeat-associated core domain protein</fullName>
    </submittedName>
</protein>
<accession>G6AY96</accession>
<sequence>ASVPQSGKAGGQMAHTYTYDALYRLVSATGTYTGADNKTASYTLAMGYDNMHRITSKRQILTQNNVQFNGTLNAGYDLSYNYGTDTGKKFQLANVKDVNYRTEETPSESENVNNNHAYEYDANGNLIYVNTSRTKKDGVADEKTTERKLKWDEENRLLASDDNGFVTNYWYDADGERTVKTSGESDQVYVNSEFAGGRTNTAKFSLYVSPYLVANQGGRYTKHIYIGSQRVVSKIGDFDSYGSDPRRIQYAGSETDGLSVDYKAKYTGQLQAIKDNYATFAVPYNGEDNNDYVDGKGFCCNDGSLEAAQARVMARAMMNNFQEGDAYEKMQFYYHPDHLGSSSYITNLDGEVVQHIEYVPFGEVFVEERNNIWNTPYLFNAKEFDEETGLYYFGARYYDPRLSLWISTDALKEKTPNVSPYIYTDNNPIIYIDPDGNFRWKALAEASRKWYNLWHKNKASEVIENRDTKNPSLRYSYQVCSYENGEFVVTLHYKVGKEFVNAAQNVGDAAAIAGYALTLSVAGAEVGVPLAGIGNTISGAAGITGMLIDAVNGDWADVLKSGVFVLIDKATGKLFHKYLPSHDKKIGEEGFDLGTEILDQNRQLKISGAEKITDKVIEEKDSKNNNTKDNK</sequence>
<dbReference type="PANTHER" id="PTHR32305:SF15">
    <property type="entry name" value="PROTEIN RHSA-RELATED"/>
    <property type="match status" value="1"/>
</dbReference>